<organism evidence="3 4">
    <name type="scientific">Candidatus Methylospira mobilis</name>
    <dbReference type="NCBI Taxonomy" id="1808979"/>
    <lineage>
        <taxon>Bacteria</taxon>
        <taxon>Pseudomonadati</taxon>
        <taxon>Pseudomonadota</taxon>
        <taxon>Gammaproteobacteria</taxon>
        <taxon>Methylococcales</taxon>
        <taxon>Methylococcaceae</taxon>
        <taxon>Candidatus Methylospira</taxon>
    </lineage>
</organism>
<dbReference type="CDD" id="cd00882">
    <property type="entry name" value="Ras_like_GTPase"/>
    <property type="match status" value="1"/>
</dbReference>
<dbReference type="KEGG" id="mmob:F6R98_11640"/>
<gene>
    <name evidence="3" type="ORF">F6R98_11640</name>
</gene>
<dbReference type="GO" id="GO:0005525">
    <property type="term" value="F:GTP binding"/>
    <property type="evidence" value="ECO:0007669"/>
    <property type="project" value="InterPro"/>
</dbReference>
<dbReference type="InterPro" id="IPR006073">
    <property type="entry name" value="GTP-bd"/>
</dbReference>
<keyword evidence="1" id="KW-0812">Transmembrane</keyword>
<dbReference type="InterPro" id="IPR027417">
    <property type="entry name" value="P-loop_NTPase"/>
</dbReference>
<dbReference type="Proteomes" id="UP000325755">
    <property type="component" value="Chromosome"/>
</dbReference>
<dbReference type="InParanoid" id="A0A5Q0BH91"/>
<dbReference type="SUPFAM" id="SSF52540">
    <property type="entry name" value="P-loop containing nucleoside triphosphate hydrolases"/>
    <property type="match status" value="1"/>
</dbReference>
<feature type="domain" description="G" evidence="2">
    <location>
        <begin position="46"/>
        <end position="155"/>
    </location>
</feature>
<evidence type="ECO:0000313" key="4">
    <source>
        <dbReference type="Proteomes" id="UP000325755"/>
    </source>
</evidence>
<proteinExistence type="predicted"/>
<evidence type="ECO:0000259" key="2">
    <source>
        <dbReference type="Pfam" id="PF01926"/>
    </source>
</evidence>
<keyword evidence="1" id="KW-1133">Transmembrane helix</keyword>
<name>A0A5Q0BH91_9GAMM</name>
<protein>
    <recommendedName>
        <fullName evidence="2">G domain-containing protein</fullName>
    </recommendedName>
</protein>
<dbReference type="Pfam" id="PF01926">
    <property type="entry name" value="MMR_HSR1"/>
    <property type="match status" value="1"/>
</dbReference>
<feature type="transmembrane region" description="Helical" evidence="1">
    <location>
        <begin position="266"/>
        <end position="291"/>
    </location>
</feature>
<evidence type="ECO:0000313" key="3">
    <source>
        <dbReference type="EMBL" id="QFY43190.1"/>
    </source>
</evidence>
<dbReference type="RefSeq" id="WP_153249171.1">
    <property type="nucleotide sequence ID" value="NZ_CP044205.1"/>
</dbReference>
<dbReference type="AlphaFoldDB" id="A0A5Q0BH91"/>
<evidence type="ECO:0000256" key="1">
    <source>
        <dbReference type="SAM" id="Phobius"/>
    </source>
</evidence>
<sequence length="410" mass="45762">MTLANFRNGSWSWKRFGKVLFSPRPDNLEPKLEAVRQQLPTPVFWLLGKTQSGKTSLIRALTGNDSAEIGNGFQPCTKSSCFYDFPSPSHPLIRFLDTRGLSETRYDPQEDLCWCARQAHLLLVVLRALDMNQAEVVEAVKTIHRQHPQWPVIVVQTALHEAYPDPQYEHIQPYPYQHSPFHQEVPHALAQALLYQRDWFKDIPAYFVPVDFTLPEDGYEPADYGVDALWETITAALPEGVVVLLHGTEQHKELLSFHAKKAHPHIISYALLNTAVGAIPVPVVGLPLVLAVQAKLFHSIASIYGLTLTPKLYAEFTALVGAGVGAGLLARELFKLLPVYGWAVAGGYSGAMTYALGKMFCVYLYGVNSGALPDRETLKQTYRDAFAQARLLIRLPHSPNTRTTDSCRCN</sequence>
<feature type="transmembrane region" description="Helical" evidence="1">
    <location>
        <begin position="312"/>
        <end position="330"/>
    </location>
</feature>
<keyword evidence="1" id="KW-0472">Membrane</keyword>
<accession>A0A5Q0BH91</accession>
<reference evidence="3 4" key="1">
    <citation type="submission" date="2019-09" db="EMBL/GenBank/DDBJ databases">
        <title>Ecophysiology of the spiral-shaped methanotroph Methylospira mobilis as revealed by the complete genome sequence.</title>
        <authorList>
            <person name="Oshkin I.Y."/>
            <person name="Dedysh S.N."/>
            <person name="Miroshnikov K."/>
            <person name="Danilova O.V."/>
            <person name="Hakobyan A."/>
            <person name="Liesack W."/>
        </authorList>
    </citation>
    <scope>NUCLEOTIDE SEQUENCE [LARGE SCALE GENOMIC DNA]</scope>
    <source>
        <strain evidence="3 4">Shm1</strain>
    </source>
</reference>
<dbReference type="OrthoDB" id="417988at2"/>
<dbReference type="Gene3D" id="3.40.50.300">
    <property type="entry name" value="P-loop containing nucleotide triphosphate hydrolases"/>
    <property type="match status" value="1"/>
</dbReference>
<dbReference type="EMBL" id="CP044205">
    <property type="protein sequence ID" value="QFY43190.1"/>
    <property type="molecule type" value="Genomic_DNA"/>
</dbReference>
<feature type="transmembrane region" description="Helical" evidence="1">
    <location>
        <begin position="342"/>
        <end position="365"/>
    </location>
</feature>
<keyword evidence="4" id="KW-1185">Reference proteome</keyword>